<dbReference type="OrthoDB" id="3069610at2759"/>
<reference evidence="2" key="1">
    <citation type="submission" date="2020-11" db="EMBL/GenBank/DDBJ databases">
        <authorList>
            <consortium name="DOE Joint Genome Institute"/>
            <person name="Ahrendt S."/>
            <person name="Riley R."/>
            <person name="Andreopoulos W."/>
            <person name="Labutti K."/>
            <person name="Pangilinan J."/>
            <person name="Ruiz-Duenas F.J."/>
            <person name="Barrasa J.M."/>
            <person name="Sanchez-Garcia M."/>
            <person name="Camarero S."/>
            <person name="Miyauchi S."/>
            <person name="Serrano A."/>
            <person name="Linde D."/>
            <person name="Babiker R."/>
            <person name="Drula E."/>
            <person name="Ayuso-Fernandez I."/>
            <person name="Pacheco R."/>
            <person name="Padilla G."/>
            <person name="Ferreira P."/>
            <person name="Barriuso J."/>
            <person name="Kellner H."/>
            <person name="Castanera R."/>
            <person name="Alfaro M."/>
            <person name="Ramirez L."/>
            <person name="Pisabarro A.G."/>
            <person name="Kuo A."/>
            <person name="Tritt A."/>
            <person name="Lipzen A."/>
            <person name="He G."/>
            <person name="Yan M."/>
            <person name="Ng V."/>
            <person name="Cullen D."/>
            <person name="Martin F."/>
            <person name="Rosso M.-N."/>
            <person name="Henrissat B."/>
            <person name="Hibbett D."/>
            <person name="Martinez A.T."/>
            <person name="Grigoriev I.V."/>
        </authorList>
    </citation>
    <scope>NUCLEOTIDE SEQUENCE</scope>
    <source>
        <strain evidence="2">CBS 247.69</strain>
    </source>
</reference>
<accession>A0A9P5Y4T6</accession>
<organism evidence="2 3">
    <name type="scientific">Collybia nuda</name>
    <dbReference type="NCBI Taxonomy" id="64659"/>
    <lineage>
        <taxon>Eukaryota</taxon>
        <taxon>Fungi</taxon>
        <taxon>Dikarya</taxon>
        <taxon>Basidiomycota</taxon>
        <taxon>Agaricomycotina</taxon>
        <taxon>Agaricomycetes</taxon>
        <taxon>Agaricomycetidae</taxon>
        <taxon>Agaricales</taxon>
        <taxon>Tricholomatineae</taxon>
        <taxon>Clitocybaceae</taxon>
        <taxon>Collybia</taxon>
    </lineage>
</organism>
<evidence type="ECO:0000313" key="3">
    <source>
        <dbReference type="Proteomes" id="UP000807353"/>
    </source>
</evidence>
<proteinExistence type="predicted"/>
<gene>
    <name evidence="2" type="ORF">BDZ94DRAFT_1263289</name>
</gene>
<name>A0A9P5Y4T6_9AGAR</name>
<dbReference type="EMBL" id="MU150281">
    <property type="protein sequence ID" value="KAF9461621.1"/>
    <property type="molecule type" value="Genomic_DNA"/>
</dbReference>
<protein>
    <submittedName>
        <fullName evidence="2">Uncharacterized protein</fullName>
    </submittedName>
</protein>
<feature type="transmembrane region" description="Helical" evidence="1">
    <location>
        <begin position="14"/>
        <end position="35"/>
    </location>
</feature>
<keyword evidence="1" id="KW-0812">Transmembrane</keyword>
<dbReference type="AlphaFoldDB" id="A0A9P5Y4T6"/>
<keyword evidence="1" id="KW-1133">Transmembrane helix</keyword>
<dbReference type="Proteomes" id="UP000807353">
    <property type="component" value="Unassembled WGS sequence"/>
</dbReference>
<evidence type="ECO:0000256" key="1">
    <source>
        <dbReference type="SAM" id="Phobius"/>
    </source>
</evidence>
<evidence type="ECO:0000313" key="2">
    <source>
        <dbReference type="EMBL" id="KAF9461621.1"/>
    </source>
</evidence>
<sequence>MPTTPSKSMGPQDVFNYIVGALALISAASSAVLYYGPYLPSTQLKILDELLEETRMIYKESCDDDFLPEDLRTGIEEELIELEESRKVLMERTYRAVTAFDQWVAYFQGVSKSLMRASDGVKRVRSRIVTTTEQTRQRSREVISLIAQEQGDEANPQPISSDDRTTSVAENTHMPQTHVDLVDSESLSDVATLVGRRKIMEKLRSLIQQWTTFHEDKFSLPTHVDHGNMENSESLSDTSTHVNQLKNIDKFSLWIQQWITWDKGSIRAPEANSLPA</sequence>
<comment type="caution">
    <text evidence="2">The sequence shown here is derived from an EMBL/GenBank/DDBJ whole genome shotgun (WGS) entry which is preliminary data.</text>
</comment>
<keyword evidence="3" id="KW-1185">Reference proteome</keyword>
<keyword evidence="1" id="KW-0472">Membrane</keyword>